<gene>
    <name evidence="1" type="ORF">ACFQHR_10375</name>
</gene>
<accession>A0ABW2DJI5</accession>
<dbReference type="RefSeq" id="WP_066621754.1">
    <property type="nucleotide sequence ID" value="NZ_JBHSYQ010000004.1"/>
</dbReference>
<dbReference type="EMBL" id="JBHSYQ010000004">
    <property type="protein sequence ID" value="MFC6998032.1"/>
    <property type="molecule type" value="Genomic_DNA"/>
</dbReference>
<dbReference type="Proteomes" id="UP001596405">
    <property type="component" value="Unassembled WGS sequence"/>
</dbReference>
<sequence length="134" mass="16222">MMQAQIYQEDGRLYFQMEIKSFPTEPEILDLTRQAVRELAEAKYRQVLKEVAENASFLTVKEVAELMRKKTTEPVYNLMELPKGHPRRLKHVYHEDKRYWLVTLEELKRWARENSEEGIEQHIRRFEKSAKNRK</sequence>
<reference evidence="2" key="1">
    <citation type="journal article" date="2019" name="Int. J. Syst. Evol. Microbiol.">
        <title>The Global Catalogue of Microorganisms (GCM) 10K type strain sequencing project: providing services to taxonomists for standard genome sequencing and annotation.</title>
        <authorList>
            <consortium name="The Broad Institute Genomics Platform"/>
            <consortium name="The Broad Institute Genome Sequencing Center for Infectious Disease"/>
            <person name="Wu L."/>
            <person name="Ma J."/>
        </authorList>
    </citation>
    <scope>NUCLEOTIDE SEQUENCE [LARGE SCALE GENOMIC DNA]</scope>
    <source>
        <strain evidence="2">CGMCC 4.7393</strain>
    </source>
</reference>
<comment type="caution">
    <text evidence="1">The sequence shown here is derived from an EMBL/GenBank/DDBJ whole genome shotgun (WGS) entry which is preliminary data.</text>
</comment>
<evidence type="ECO:0000313" key="1">
    <source>
        <dbReference type="EMBL" id="MFC6998032.1"/>
    </source>
</evidence>
<name>A0ABW2DJI5_9BACT</name>
<keyword evidence="2" id="KW-1185">Reference proteome</keyword>
<protein>
    <recommendedName>
        <fullName evidence="3">DNA-binding protein</fullName>
    </recommendedName>
</protein>
<organism evidence="1 2">
    <name type="scientific">Rufibacter roseus</name>
    <dbReference type="NCBI Taxonomy" id="1567108"/>
    <lineage>
        <taxon>Bacteria</taxon>
        <taxon>Pseudomonadati</taxon>
        <taxon>Bacteroidota</taxon>
        <taxon>Cytophagia</taxon>
        <taxon>Cytophagales</taxon>
        <taxon>Hymenobacteraceae</taxon>
        <taxon>Rufibacter</taxon>
    </lineage>
</organism>
<evidence type="ECO:0000313" key="2">
    <source>
        <dbReference type="Proteomes" id="UP001596405"/>
    </source>
</evidence>
<evidence type="ECO:0008006" key="3">
    <source>
        <dbReference type="Google" id="ProtNLM"/>
    </source>
</evidence>
<proteinExistence type="predicted"/>